<accession>A0A3M0FYB5</accession>
<dbReference type="EMBL" id="REFV01000010">
    <property type="protein sequence ID" value="RMB57624.1"/>
    <property type="molecule type" value="Genomic_DNA"/>
</dbReference>
<dbReference type="UniPathway" id="UPA00124"/>
<dbReference type="InterPro" id="IPR011051">
    <property type="entry name" value="RmlC_Cupin_sf"/>
</dbReference>
<dbReference type="InterPro" id="IPR014710">
    <property type="entry name" value="RmlC-like_jellyroll"/>
</dbReference>
<keyword evidence="9" id="KW-1185">Reference proteome</keyword>
<dbReference type="RefSeq" id="WP_121917731.1">
    <property type="nucleotide sequence ID" value="NZ_REFV01000010.1"/>
</dbReference>
<evidence type="ECO:0000256" key="6">
    <source>
        <dbReference type="PIRSR" id="PIRSR600888-3"/>
    </source>
</evidence>
<dbReference type="Gene3D" id="2.60.120.10">
    <property type="entry name" value="Jelly Rolls"/>
    <property type="match status" value="1"/>
</dbReference>
<dbReference type="PANTHER" id="PTHR21047:SF2">
    <property type="entry name" value="THYMIDINE DIPHOSPHO-4-KETO-RHAMNOSE 3,5-EPIMERASE"/>
    <property type="match status" value="1"/>
</dbReference>
<comment type="subunit">
    <text evidence="7">Homodimer.</text>
</comment>
<dbReference type="NCBIfam" id="TIGR01221">
    <property type="entry name" value="rmlC"/>
    <property type="match status" value="1"/>
</dbReference>
<evidence type="ECO:0000256" key="5">
    <source>
        <dbReference type="PIRSR" id="PIRSR600888-1"/>
    </source>
</evidence>
<gene>
    <name evidence="8" type="primary">rfbC</name>
    <name evidence="8" type="ORF">EAX61_10960</name>
</gene>
<evidence type="ECO:0000256" key="7">
    <source>
        <dbReference type="RuleBase" id="RU364069"/>
    </source>
</evidence>
<name>A0A3M0FYB5_9FLAO</name>
<evidence type="ECO:0000256" key="2">
    <source>
        <dbReference type="ARBA" id="ARBA00001997"/>
    </source>
</evidence>
<dbReference type="GO" id="GO:0000271">
    <property type="term" value="P:polysaccharide biosynthetic process"/>
    <property type="evidence" value="ECO:0007669"/>
    <property type="project" value="TreeGrafter"/>
</dbReference>
<reference evidence="8 9" key="1">
    <citation type="submission" date="2018-10" db="EMBL/GenBank/DDBJ databases">
        <title>Dokdonia luteus sp. nov., isolated from sea water.</title>
        <authorList>
            <person name="Zhou L.Y."/>
            <person name="Du Z.J."/>
        </authorList>
    </citation>
    <scope>NUCLEOTIDE SEQUENCE [LARGE SCALE GENOMIC DNA]</scope>
    <source>
        <strain evidence="8 9">SH27</strain>
    </source>
</reference>
<dbReference type="GO" id="GO:0005829">
    <property type="term" value="C:cytosol"/>
    <property type="evidence" value="ECO:0007669"/>
    <property type="project" value="TreeGrafter"/>
</dbReference>
<evidence type="ECO:0000256" key="3">
    <source>
        <dbReference type="ARBA" id="ARBA00012098"/>
    </source>
</evidence>
<organism evidence="8 9">
    <name type="scientific">Dokdonia sinensis</name>
    <dbReference type="NCBI Taxonomy" id="2479847"/>
    <lineage>
        <taxon>Bacteria</taxon>
        <taxon>Pseudomonadati</taxon>
        <taxon>Bacteroidota</taxon>
        <taxon>Flavobacteriia</taxon>
        <taxon>Flavobacteriales</taxon>
        <taxon>Flavobacteriaceae</taxon>
        <taxon>Dokdonia</taxon>
    </lineage>
</organism>
<evidence type="ECO:0000313" key="8">
    <source>
        <dbReference type="EMBL" id="RMB57624.1"/>
    </source>
</evidence>
<comment type="function">
    <text evidence="2 7">Catalyzes the epimerization of the C3' and C5'positions of dTDP-6-deoxy-D-xylo-4-hexulose, forming dTDP-6-deoxy-L-lyxo-4-hexulose.</text>
</comment>
<keyword evidence="7 8" id="KW-0413">Isomerase</keyword>
<dbReference type="GO" id="GO:0019305">
    <property type="term" value="P:dTDP-rhamnose biosynthetic process"/>
    <property type="evidence" value="ECO:0007669"/>
    <property type="project" value="UniProtKB-UniRule"/>
</dbReference>
<evidence type="ECO:0000256" key="4">
    <source>
        <dbReference type="ARBA" id="ARBA00019595"/>
    </source>
</evidence>
<proteinExistence type="inferred from homology"/>
<protein>
    <recommendedName>
        <fullName evidence="4 7">dTDP-4-dehydrorhamnose 3,5-epimerase</fullName>
        <ecNumber evidence="3 7">5.1.3.13</ecNumber>
    </recommendedName>
    <alternativeName>
        <fullName evidence="7">Thymidine diphospho-4-keto-rhamnose 3,5-epimerase</fullName>
    </alternativeName>
</protein>
<dbReference type="EC" id="5.1.3.13" evidence="3 7"/>
<comment type="pathway">
    <text evidence="7">Carbohydrate biosynthesis; dTDP-L-rhamnose biosynthesis.</text>
</comment>
<feature type="active site" description="Proton acceptor" evidence="5">
    <location>
        <position position="61"/>
    </location>
</feature>
<dbReference type="Pfam" id="PF00908">
    <property type="entry name" value="dTDP_sugar_isom"/>
    <property type="match status" value="1"/>
</dbReference>
<dbReference type="InterPro" id="IPR000888">
    <property type="entry name" value="RmlC-like"/>
</dbReference>
<sequence>MEIIQTAIPDVKIIAPRVFKDERGYFFESFNKRRFTELVGNYNFVQDNQSQSTRGVLRGLHYQIGERAQAKLVQVLQGEVLDVAVDIRKGSPTFGKHVTAVLSSENKHQMLVPRGFAHGFLVLSDIAIFSYKCDNYYDASSERGIIFNDPALHLKWGDQETFILSEKDKMLPLLQDADVFEYNTL</sequence>
<feature type="active site" description="Proton donor" evidence="5">
    <location>
        <position position="131"/>
    </location>
</feature>
<evidence type="ECO:0000256" key="1">
    <source>
        <dbReference type="ARBA" id="ARBA00001298"/>
    </source>
</evidence>
<dbReference type="AlphaFoldDB" id="A0A3M0FYB5"/>
<dbReference type="Proteomes" id="UP000281985">
    <property type="component" value="Unassembled WGS sequence"/>
</dbReference>
<evidence type="ECO:0000313" key="9">
    <source>
        <dbReference type="Proteomes" id="UP000281985"/>
    </source>
</evidence>
<dbReference type="GO" id="GO:0008830">
    <property type="term" value="F:dTDP-4-dehydrorhamnose 3,5-epimerase activity"/>
    <property type="evidence" value="ECO:0007669"/>
    <property type="project" value="UniProtKB-UniRule"/>
</dbReference>
<dbReference type="SUPFAM" id="SSF51182">
    <property type="entry name" value="RmlC-like cupins"/>
    <property type="match status" value="1"/>
</dbReference>
<comment type="catalytic activity">
    <reaction evidence="1 7">
        <text>dTDP-4-dehydro-6-deoxy-alpha-D-glucose = dTDP-4-dehydro-beta-L-rhamnose</text>
        <dbReference type="Rhea" id="RHEA:16969"/>
        <dbReference type="ChEBI" id="CHEBI:57649"/>
        <dbReference type="ChEBI" id="CHEBI:62830"/>
        <dbReference type="EC" id="5.1.3.13"/>
    </reaction>
</comment>
<dbReference type="PANTHER" id="PTHR21047">
    <property type="entry name" value="DTDP-6-DEOXY-D-GLUCOSE-3,5 EPIMERASE"/>
    <property type="match status" value="1"/>
</dbReference>
<comment type="caution">
    <text evidence="8">The sequence shown here is derived from an EMBL/GenBank/DDBJ whole genome shotgun (WGS) entry which is preliminary data.</text>
</comment>
<dbReference type="OrthoDB" id="9800680at2"/>
<dbReference type="CDD" id="cd00438">
    <property type="entry name" value="cupin_RmlC"/>
    <property type="match status" value="1"/>
</dbReference>
<comment type="similarity">
    <text evidence="7">Belongs to the dTDP-4-dehydrorhamnose 3,5-epimerase family.</text>
</comment>
<feature type="site" description="Participates in a stacking interaction with the thymidine ring of dTDP-4-oxo-6-deoxyglucose" evidence="6">
    <location>
        <position position="137"/>
    </location>
</feature>